<dbReference type="AlphaFoldDB" id="A0AAW1JGL4"/>
<evidence type="ECO:0000256" key="1">
    <source>
        <dbReference type="SAM" id="MobiDB-lite"/>
    </source>
</evidence>
<organism evidence="2 3">
    <name type="scientific">Popillia japonica</name>
    <name type="common">Japanese beetle</name>
    <dbReference type="NCBI Taxonomy" id="7064"/>
    <lineage>
        <taxon>Eukaryota</taxon>
        <taxon>Metazoa</taxon>
        <taxon>Ecdysozoa</taxon>
        <taxon>Arthropoda</taxon>
        <taxon>Hexapoda</taxon>
        <taxon>Insecta</taxon>
        <taxon>Pterygota</taxon>
        <taxon>Neoptera</taxon>
        <taxon>Endopterygota</taxon>
        <taxon>Coleoptera</taxon>
        <taxon>Polyphaga</taxon>
        <taxon>Scarabaeiformia</taxon>
        <taxon>Scarabaeidae</taxon>
        <taxon>Rutelinae</taxon>
        <taxon>Popillia</taxon>
    </lineage>
</organism>
<reference evidence="2 3" key="1">
    <citation type="journal article" date="2024" name="BMC Genomics">
        <title>De novo assembly and annotation of Popillia japonica's genome with initial clues to its potential as an invasive pest.</title>
        <authorList>
            <person name="Cucini C."/>
            <person name="Boschi S."/>
            <person name="Funari R."/>
            <person name="Cardaioli E."/>
            <person name="Iannotti N."/>
            <person name="Marturano G."/>
            <person name="Paoli F."/>
            <person name="Bruttini M."/>
            <person name="Carapelli A."/>
            <person name="Frati F."/>
            <person name="Nardi F."/>
        </authorList>
    </citation>
    <scope>NUCLEOTIDE SEQUENCE [LARGE SCALE GENOMIC DNA]</scope>
    <source>
        <strain evidence="2">DMR45628</strain>
    </source>
</reference>
<evidence type="ECO:0000313" key="3">
    <source>
        <dbReference type="Proteomes" id="UP001458880"/>
    </source>
</evidence>
<evidence type="ECO:0000313" key="2">
    <source>
        <dbReference type="EMBL" id="KAK9702538.1"/>
    </source>
</evidence>
<sequence>MDSKAGPFGVNKKQFRDKKQTDKKIQLTDGELLHMWENDISDHQFLPDQAGQVQALMNPKMEILALPCVQLQIIMCLLV</sequence>
<dbReference type="EMBL" id="JASPKY010000390">
    <property type="protein sequence ID" value="KAK9702538.1"/>
    <property type="molecule type" value="Genomic_DNA"/>
</dbReference>
<proteinExistence type="predicted"/>
<comment type="caution">
    <text evidence="2">The sequence shown here is derived from an EMBL/GenBank/DDBJ whole genome shotgun (WGS) entry which is preliminary data.</text>
</comment>
<gene>
    <name evidence="2" type="ORF">QE152_g29890</name>
</gene>
<protein>
    <submittedName>
        <fullName evidence="2">Uncharacterized protein</fullName>
    </submittedName>
</protein>
<dbReference type="Proteomes" id="UP001458880">
    <property type="component" value="Unassembled WGS sequence"/>
</dbReference>
<keyword evidence="3" id="KW-1185">Reference proteome</keyword>
<feature type="region of interest" description="Disordered" evidence="1">
    <location>
        <begin position="1"/>
        <end position="22"/>
    </location>
</feature>
<name>A0AAW1JGL4_POPJA</name>
<accession>A0AAW1JGL4</accession>